<proteinExistence type="predicted"/>
<protein>
    <submittedName>
        <fullName evidence="5">MFS transporter</fullName>
    </submittedName>
</protein>
<sequence length="387" mass="43122">MQISYKKIFWINILVVIAIALNLRAPITSIGPMIEYIKEYYNINSALAGMLTALPLIAFGFISFCATFFSQIKALFYALILIIFGEIIRSHGGIFGLFSGVFLLGSGIAIANVLLPSFIKEKFPRKSSNIMGLYGLFLGFSSIIGVAFSLPLLQIFNIPQAMFSWSILAFVALFFCIPHLKNKRLLRSKKKKNNKTNVFLNSTAWKITICMGLQSFLSYSLFAWLSVMISQKGYDIGFGSNILLLSQIIGLPIALFSPMILNKLKFHDKKYIILLSFSYLLSFIIIFFFDAKIMLYIVAVFIGCASSGVFTIILLFITTKSANSIIAAKLSAMSQGIGYLIAAQAPWIIGVFHDKFGNFDLSLLLLIFVGILLNVFIFLAYNAKMIK</sequence>
<feature type="transmembrane region" description="Helical" evidence="4">
    <location>
        <begin position="131"/>
        <end position="152"/>
    </location>
</feature>
<dbReference type="InterPro" id="IPR011701">
    <property type="entry name" value="MFS"/>
</dbReference>
<name>A0A5C7E3X6_9BACT</name>
<evidence type="ECO:0000256" key="2">
    <source>
        <dbReference type="ARBA" id="ARBA00022989"/>
    </source>
</evidence>
<evidence type="ECO:0000313" key="5">
    <source>
        <dbReference type="EMBL" id="TXE89367.1"/>
    </source>
</evidence>
<dbReference type="PANTHER" id="PTHR23523:SF2">
    <property type="entry name" value="2-NITROIMIDAZOLE TRANSPORTER"/>
    <property type="match status" value="1"/>
</dbReference>
<dbReference type="AlphaFoldDB" id="A0A5C7E3X6"/>
<dbReference type="PANTHER" id="PTHR23523">
    <property type="match status" value="1"/>
</dbReference>
<feature type="transmembrane region" description="Helical" evidence="4">
    <location>
        <begin position="9"/>
        <end position="27"/>
    </location>
</feature>
<comment type="caution">
    <text evidence="5">The sequence shown here is derived from an EMBL/GenBank/DDBJ whole genome shotgun (WGS) entry which is preliminary data.</text>
</comment>
<keyword evidence="1 4" id="KW-0812">Transmembrane</keyword>
<keyword evidence="2 4" id="KW-1133">Transmembrane helix</keyword>
<evidence type="ECO:0000256" key="1">
    <source>
        <dbReference type="ARBA" id="ARBA00022692"/>
    </source>
</evidence>
<feature type="transmembrane region" description="Helical" evidence="4">
    <location>
        <begin position="47"/>
        <end position="69"/>
    </location>
</feature>
<feature type="transmembrane region" description="Helical" evidence="4">
    <location>
        <begin position="158"/>
        <end position="177"/>
    </location>
</feature>
<keyword evidence="3 4" id="KW-0472">Membrane</keyword>
<accession>A0A5C7E3X6</accession>
<evidence type="ECO:0000256" key="3">
    <source>
        <dbReference type="ARBA" id="ARBA00023136"/>
    </source>
</evidence>
<feature type="transmembrane region" description="Helical" evidence="4">
    <location>
        <begin position="97"/>
        <end position="119"/>
    </location>
</feature>
<reference evidence="5 6" key="1">
    <citation type="submission" date="2019-07" db="EMBL/GenBank/DDBJ databases">
        <title>Rapid identification of Enteric Bacteria from Whole Genome Sequences (WGS) using Average Nucleotide Identity (ANI).</title>
        <authorList>
            <person name="Lane C."/>
        </authorList>
    </citation>
    <scope>NUCLEOTIDE SEQUENCE [LARGE SCALE GENOMIC DNA]</scope>
    <source>
        <strain evidence="5 6">2016D-0084</strain>
    </source>
</reference>
<feature type="transmembrane region" description="Helical" evidence="4">
    <location>
        <begin position="361"/>
        <end position="381"/>
    </location>
</feature>
<dbReference type="InterPro" id="IPR036259">
    <property type="entry name" value="MFS_trans_sf"/>
</dbReference>
<dbReference type="Gene3D" id="1.20.1250.20">
    <property type="entry name" value="MFS general substrate transporter like domains"/>
    <property type="match status" value="1"/>
</dbReference>
<dbReference type="InterPro" id="IPR052524">
    <property type="entry name" value="MFS_Cyanate_Porter"/>
</dbReference>
<dbReference type="GO" id="GO:0022857">
    <property type="term" value="F:transmembrane transporter activity"/>
    <property type="evidence" value="ECO:0007669"/>
    <property type="project" value="InterPro"/>
</dbReference>
<evidence type="ECO:0000256" key="4">
    <source>
        <dbReference type="SAM" id="Phobius"/>
    </source>
</evidence>
<gene>
    <name evidence="5" type="ORF">FPD38_01325</name>
</gene>
<feature type="transmembrane region" description="Helical" evidence="4">
    <location>
        <begin position="74"/>
        <end position="91"/>
    </location>
</feature>
<dbReference type="SUPFAM" id="SSF103473">
    <property type="entry name" value="MFS general substrate transporter"/>
    <property type="match status" value="1"/>
</dbReference>
<feature type="transmembrane region" description="Helical" evidence="4">
    <location>
        <begin position="242"/>
        <end position="260"/>
    </location>
</feature>
<organism evidence="5 6">
    <name type="scientific">Campylobacter volucris</name>
    <dbReference type="NCBI Taxonomy" id="1031542"/>
    <lineage>
        <taxon>Bacteria</taxon>
        <taxon>Pseudomonadati</taxon>
        <taxon>Campylobacterota</taxon>
        <taxon>Epsilonproteobacteria</taxon>
        <taxon>Campylobacterales</taxon>
        <taxon>Campylobacteraceae</taxon>
        <taxon>Campylobacter</taxon>
    </lineage>
</organism>
<feature type="transmembrane region" description="Helical" evidence="4">
    <location>
        <begin position="272"/>
        <end position="289"/>
    </location>
</feature>
<dbReference type="RefSeq" id="WP_147555000.1">
    <property type="nucleotide sequence ID" value="NZ_VOWJ01000013.1"/>
</dbReference>
<dbReference type="EMBL" id="VOWJ01000013">
    <property type="protein sequence ID" value="TXE89367.1"/>
    <property type="molecule type" value="Genomic_DNA"/>
</dbReference>
<evidence type="ECO:0000313" key="6">
    <source>
        <dbReference type="Proteomes" id="UP000321629"/>
    </source>
</evidence>
<dbReference type="Pfam" id="PF07690">
    <property type="entry name" value="MFS_1"/>
    <property type="match status" value="1"/>
</dbReference>
<dbReference type="Proteomes" id="UP000321629">
    <property type="component" value="Unassembled WGS sequence"/>
</dbReference>
<feature type="transmembrane region" description="Helical" evidence="4">
    <location>
        <begin position="295"/>
        <end position="318"/>
    </location>
</feature>
<feature type="transmembrane region" description="Helical" evidence="4">
    <location>
        <begin position="198"/>
        <end position="222"/>
    </location>
</feature>
<feature type="transmembrane region" description="Helical" evidence="4">
    <location>
        <begin position="330"/>
        <end position="349"/>
    </location>
</feature>